<sequence length="175" mass="19674">MAEQGSSQVPVIGKEDKRETTVLLAVTASGTLLPPQLIYQRKTVGCHPKITFPTKWNVTHSESHWSTTETMIEYLDTVLIPYVVETRQELELADDQRALALFDVFAAHHSNEVLSKIRANYIHQILVPASCTGELQPLDVRINGDFKQLMKASFSRWYSDDVRAAMDEGQSVSDI</sequence>
<dbReference type="Pfam" id="PF03184">
    <property type="entry name" value="DDE_1"/>
    <property type="match status" value="1"/>
</dbReference>
<dbReference type="GO" id="GO:0003676">
    <property type="term" value="F:nucleic acid binding"/>
    <property type="evidence" value="ECO:0007669"/>
    <property type="project" value="InterPro"/>
</dbReference>
<dbReference type="InterPro" id="IPR004875">
    <property type="entry name" value="DDE_SF_endonuclease_dom"/>
</dbReference>
<evidence type="ECO:0000313" key="2">
    <source>
        <dbReference type="EnsemblMetazoa" id="Aqu2.1.31541_001"/>
    </source>
</evidence>
<protein>
    <recommendedName>
        <fullName evidence="1">DDE-1 domain-containing protein</fullName>
    </recommendedName>
</protein>
<dbReference type="eggNOG" id="ENOG502S2VE">
    <property type="taxonomic scope" value="Eukaryota"/>
</dbReference>
<organism evidence="2">
    <name type="scientific">Amphimedon queenslandica</name>
    <name type="common">Sponge</name>
    <dbReference type="NCBI Taxonomy" id="400682"/>
    <lineage>
        <taxon>Eukaryota</taxon>
        <taxon>Metazoa</taxon>
        <taxon>Porifera</taxon>
        <taxon>Demospongiae</taxon>
        <taxon>Heteroscleromorpha</taxon>
        <taxon>Haplosclerida</taxon>
        <taxon>Niphatidae</taxon>
        <taxon>Amphimedon</taxon>
    </lineage>
</organism>
<dbReference type="OMA" id="THTAYHW"/>
<dbReference type="EnsemblMetazoa" id="Aqu2.1.31541_001">
    <property type="protein sequence ID" value="Aqu2.1.31541_001"/>
    <property type="gene ID" value="Aqu2.1.31541"/>
</dbReference>
<proteinExistence type="predicted"/>
<name>A0A1X7UV48_AMPQE</name>
<dbReference type="InParanoid" id="A0A1X7UV48"/>
<dbReference type="AlphaFoldDB" id="A0A1X7UV48"/>
<accession>A0A1X7UV48</accession>
<reference evidence="2" key="1">
    <citation type="submission" date="2017-05" db="UniProtKB">
        <authorList>
            <consortium name="EnsemblMetazoa"/>
        </authorList>
    </citation>
    <scope>IDENTIFICATION</scope>
</reference>
<evidence type="ECO:0000259" key="1">
    <source>
        <dbReference type="Pfam" id="PF03184"/>
    </source>
</evidence>
<feature type="domain" description="DDE-1" evidence="1">
    <location>
        <begin position="18"/>
        <end position="162"/>
    </location>
</feature>